<dbReference type="SUPFAM" id="SSF110849">
    <property type="entry name" value="ParB/Sulfiredoxin"/>
    <property type="match status" value="1"/>
</dbReference>
<organism evidence="1">
    <name type="scientific">marine sediment metagenome</name>
    <dbReference type="NCBI Taxonomy" id="412755"/>
    <lineage>
        <taxon>unclassified sequences</taxon>
        <taxon>metagenomes</taxon>
        <taxon>ecological metagenomes</taxon>
    </lineage>
</organism>
<proteinExistence type="predicted"/>
<reference evidence="1" key="1">
    <citation type="journal article" date="2014" name="Front. Microbiol.">
        <title>High frequency of phylogenetically diverse reductive dehalogenase-homologous genes in deep subseafloor sedimentary metagenomes.</title>
        <authorList>
            <person name="Kawai M."/>
            <person name="Futagami T."/>
            <person name="Toyoda A."/>
            <person name="Takaki Y."/>
            <person name="Nishi S."/>
            <person name="Hori S."/>
            <person name="Arai W."/>
            <person name="Tsubouchi T."/>
            <person name="Morono Y."/>
            <person name="Uchiyama I."/>
            <person name="Ito T."/>
            <person name="Fujiyama A."/>
            <person name="Inagaki F."/>
            <person name="Takami H."/>
        </authorList>
    </citation>
    <scope>NUCLEOTIDE SEQUENCE</scope>
    <source>
        <strain evidence="1">Expedition CK06-06</strain>
    </source>
</reference>
<feature type="non-terminal residue" evidence="1">
    <location>
        <position position="82"/>
    </location>
</feature>
<sequence>MKPLKKLSKLIKYYGFINPIVCTPDGVIRAGHTRYKAARLNKLKKVSVIFVDFKSEKEAKGFSISDNKSYEFSKWNVALLIY</sequence>
<name>X1U9W2_9ZZZZ</name>
<dbReference type="EMBL" id="BARW01021500">
    <property type="protein sequence ID" value="GAI89114.1"/>
    <property type="molecule type" value="Genomic_DNA"/>
</dbReference>
<accession>X1U9W2</accession>
<dbReference type="AlphaFoldDB" id="X1U9W2"/>
<gene>
    <name evidence="1" type="ORF">S12H4_36099</name>
</gene>
<dbReference type="Gene3D" id="3.90.1530.10">
    <property type="entry name" value="Conserved hypothetical protein from pyrococcus furiosus pfu- 392566-001, ParB domain"/>
    <property type="match status" value="1"/>
</dbReference>
<dbReference type="InterPro" id="IPR036086">
    <property type="entry name" value="ParB/Sulfiredoxin_sf"/>
</dbReference>
<comment type="caution">
    <text evidence="1">The sequence shown here is derived from an EMBL/GenBank/DDBJ whole genome shotgun (WGS) entry which is preliminary data.</text>
</comment>
<protein>
    <submittedName>
        <fullName evidence="1">Uncharacterized protein</fullName>
    </submittedName>
</protein>
<evidence type="ECO:0000313" key="1">
    <source>
        <dbReference type="EMBL" id="GAI89114.1"/>
    </source>
</evidence>